<comment type="caution">
    <text evidence="6">The sequence shown here is derived from an EMBL/GenBank/DDBJ whole genome shotgun (WGS) entry which is preliminary data.</text>
</comment>
<evidence type="ECO:0000313" key="7">
    <source>
        <dbReference type="Proteomes" id="UP000285324"/>
    </source>
</evidence>
<reference evidence="6 7" key="1">
    <citation type="submission" date="2018-08" db="EMBL/GenBank/DDBJ databases">
        <title>Achromobacter xylosoxidans Genome sequencing and assembly.</title>
        <authorList>
            <person name="Wang R."/>
            <person name="Rensing C."/>
            <person name="Li Y."/>
        </authorList>
    </citation>
    <scope>NUCLEOTIDE SEQUENCE [LARGE SCALE GENOMIC DNA]</scope>
    <source>
        <strain evidence="6 7">GD003A</strain>
    </source>
</reference>
<organism evidence="6 7">
    <name type="scientific">Alcaligenes xylosoxydans xylosoxydans</name>
    <name type="common">Achromobacter xylosoxidans</name>
    <dbReference type="NCBI Taxonomy" id="85698"/>
    <lineage>
        <taxon>Bacteria</taxon>
        <taxon>Pseudomonadati</taxon>
        <taxon>Pseudomonadota</taxon>
        <taxon>Betaproteobacteria</taxon>
        <taxon>Burkholderiales</taxon>
        <taxon>Alcaligenaceae</taxon>
        <taxon>Achromobacter</taxon>
    </lineage>
</organism>
<dbReference type="GO" id="GO:0003700">
    <property type="term" value="F:DNA-binding transcription factor activity"/>
    <property type="evidence" value="ECO:0007669"/>
    <property type="project" value="InterPro"/>
</dbReference>
<dbReference type="Pfam" id="PF00126">
    <property type="entry name" value="HTH_1"/>
    <property type="match status" value="1"/>
</dbReference>
<sequence length="335" mass="35741">MFQLRQLKIFVAAMETLSFTKAAKQVHLSQPSVTEQIRALEESVGQALFVRQNNRLQPTPAAERLAIRARELLARADDAFREVRENVGDSGGTIRVAAPQTLCTSVLVPQLLRFAGMQPGTQVAVQEKNSMATAQAVLDGTADLGLVHGWPENDADLRVEAIARDMPVVVMPPGHPLCQAADIKADALAAFPLVVTMEGCRYRAYLEAVLQEAPAQPRIRGVAESVPALIQMVSAGLGVSILPRMAMDPALTTAGVQWRPLSTAGAGLPICLLILHRTPTRQVAAFIEMIRLAAAASDEPMAAIDMQHGTGRVAIADQEADGIRDIAASTDSAHG</sequence>
<keyword evidence="3" id="KW-0238">DNA-binding</keyword>
<dbReference type="SUPFAM" id="SSF46785">
    <property type="entry name" value="Winged helix' DNA-binding domain"/>
    <property type="match status" value="1"/>
</dbReference>
<dbReference type="PANTHER" id="PTHR30346">
    <property type="entry name" value="TRANSCRIPTIONAL DUAL REGULATOR HCAR-RELATED"/>
    <property type="match status" value="1"/>
</dbReference>
<dbReference type="FunFam" id="1.10.10.10:FF:000001">
    <property type="entry name" value="LysR family transcriptional regulator"/>
    <property type="match status" value="1"/>
</dbReference>
<keyword evidence="4" id="KW-0804">Transcription</keyword>
<evidence type="ECO:0000256" key="3">
    <source>
        <dbReference type="ARBA" id="ARBA00023125"/>
    </source>
</evidence>
<dbReference type="EMBL" id="QVXO01000096">
    <property type="protein sequence ID" value="RPJ87866.1"/>
    <property type="molecule type" value="Genomic_DNA"/>
</dbReference>
<evidence type="ECO:0000256" key="4">
    <source>
        <dbReference type="ARBA" id="ARBA00023163"/>
    </source>
</evidence>
<dbReference type="AlphaFoldDB" id="A0A424W3K4"/>
<dbReference type="InterPro" id="IPR036388">
    <property type="entry name" value="WH-like_DNA-bd_sf"/>
</dbReference>
<dbReference type="PRINTS" id="PR00039">
    <property type="entry name" value="HTHLYSR"/>
</dbReference>
<protein>
    <submittedName>
        <fullName evidence="6">LysR family transcriptional regulator</fullName>
    </submittedName>
</protein>
<evidence type="ECO:0000259" key="5">
    <source>
        <dbReference type="PROSITE" id="PS50931"/>
    </source>
</evidence>
<dbReference type="GO" id="GO:0032993">
    <property type="term" value="C:protein-DNA complex"/>
    <property type="evidence" value="ECO:0007669"/>
    <property type="project" value="TreeGrafter"/>
</dbReference>
<dbReference type="GO" id="GO:0003677">
    <property type="term" value="F:DNA binding"/>
    <property type="evidence" value="ECO:0007669"/>
    <property type="project" value="UniProtKB-KW"/>
</dbReference>
<dbReference type="InterPro" id="IPR000847">
    <property type="entry name" value="LysR_HTH_N"/>
</dbReference>
<dbReference type="InterPro" id="IPR036390">
    <property type="entry name" value="WH_DNA-bd_sf"/>
</dbReference>
<comment type="similarity">
    <text evidence="1">Belongs to the LysR transcriptional regulatory family.</text>
</comment>
<dbReference type="Gene3D" id="1.10.10.10">
    <property type="entry name" value="Winged helix-like DNA-binding domain superfamily/Winged helix DNA-binding domain"/>
    <property type="match status" value="1"/>
</dbReference>
<dbReference type="PROSITE" id="PS50931">
    <property type="entry name" value="HTH_LYSR"/>
    <property type="match status" value="1"/>
</dbReference>
<evidence type="ECO:0000313" key="6">
    <source>
        <dbReference type="EMBL" id="RPJ87866.1"/>
    </source>
</evidence>
<feature type="domain" description="HTH lysR-type" evidence="5">
    <location>
        <begin position="2"/>
        <end position="59"/>
    </location>
</feature>
<dbReference type="InterPro" id="IPR005119">
    <property type="entry name" value="LysR_subst-bd"/>
</dbReference>
<proteinExistence type="inferred from homology"/>
<gene>
    <name evidence="6" type="ORF">DY367_30790</name>
</gene>
<dbReference type="PANTHER" id="PTHR30346:SF28">
    <property type="entry name" value="HTH-TYPE TRANSCRIPTIONAL REGULATOR CYNR"/>
    <property type="match status" value="1"/>
</dbReference>
<accession>A0A424W3K4</accession>
<keyword evidence="2" id="KW-0805">Transcription regulation</keyword>
<dbReference type="Gene3D" id="3.40.190.10">
    <property type="entry name" value="Periplasmic binding protein-like II"/>
    <property type="match status" value="2"/>
</dbReference>
<dbReference type="Proteomes" id="UP000285324">
    <property type="component" value="Unassembled WGS sequence"/>
</dbReference>
<evidence type="ECO:0000256" key="1">
    <source>
        <dbReference type="ARBA" id="ARBA00009437"/>
    </source>
</evidence>
<dbReference type="OrthoDB" id="9785974at2"/>
<dbReference type="CDD" id="cd05466">
    <property type="entry name" value="PBP2_LTTR_substrate"/>
    <property type="match status" value="1"/>
</dbReference>
<dbReference type="SUPFAM" id="SSF53850">
    <property type="entry name" value="Periplasmic binding protein-like II"/>
    <property type="match status" value="1"/>
</dbReference>
<name>A0A424W3K4_ALCXX</name>
<dbReference type="Pfam" id="PF03466">
    <property type="entry name" value="LysR_substrate"/>
    <property type="match status" value="1"/>
</dbReference>
<evidence type="ECO:0000256" key="2">
    <source>
        <dbReference type="ARBA" id="ARBA00023015"/>
    </source>
</evidence>